<evidence type="ECO:0000256" key="1">
    <source>
        <dbReference type="SAM" id="Phobius"/>
    </source>
</evidence>
<feature type="transmembrane region" description="Helical" evidence="1">
    <location>
        <begin position="386"/>
        <end position="408"/>
    </location>
</feature>
<accession>A0A1Z4JKD7</accession>
<evidence type="ECO:0000313" key="2">
    <source>
        <dbReference type="EMBL" id="BAY57209.1"/>
    </source>
</evidence>
<keyword evidence="1" id="KW-0812">Transmembrane</keyword>
<dbReference type="EMBL" id="AP018203">
    <property type="protein sequence ID" value="BAY57209.1"/>
    <property type="molecule type" value="Genomic_DNA"/>
</dbReference>
<dbReference type="AlphaFoldDB" id="A0A1Z4JKD7"/>
<dbReference type="Proteomes" id="UP000217895">
    <property type="component" value="Chromosome"/>
</dbReference>
<proteinExistence type="predicted"/>
<feature type="transmembrane region" description="Helical" evidence="1">
    <location>
        <begin position="20"/>
        <end position="39"/>
    </location>
</feature>
<organism evidence="2 3">
    <name type="scientific">Leptolyngbya boryana NIES-2135</name>
    <dbReference type="NCBI Taxonomy" id="1973484"/>
    <lineage>
        <taxon>Bacteria</taxon>
        <taxon>Bacillati</taxon>
        <taxon>Cyanobacteriota</taxon>
        <taxon>Cyanophyceae</taxon>
        <taxon>Leptolyngbyales</taxon>
        <taxon>Leptolyngbyaceae</taxon>
        <taxon>Leptolyngbya group</taxon>
        <taxon>Leptolyngbya</taxon>
    </lineage>
</organism>
<sequence length="639" mass="72113">MKTTPVLAKQSQSMTQIHRLAIVAIALLVMLPMLFYGVYDAHDLPAFHLRWAKQFSDQFWSGELYPRWLLNLNGGLGSPTFFFYSPVPYYFTSLLRPLVWMADPLGWHQLSFGALLGLAASGITAYLWLQCLVPARAAFIAAIFYVIAPYHLAVDLYVRFAYAEFWSFVWLPLILYFTHKLAQGQKKAAIGFTIAQALLIMTHLPTFLIFSPVPFLYLLWYGKQRVKIAIAFSIAFILAVGLAAIYWFPAMTTKDFIILKADPTQYEFYDYTTNFLFAESIRQNFQGVISFLGISSVLMLVLAATTFFIANRLNSTRHSSLFWIAIALVSCWMCLPQSNWVWQLIPPLQIIEAPWRFNTILTLATTALVGLAATSVQPARLNLKTILSAVLLLGIGAGLAFLSLLPVREMFFTWTAANKVLLIVIVTLCTIATTFVLYWTHLVSSKLATISLLLTIVLLFSSSVVMKRSLYPILNLKSELEIQRDAVLHRPKWVPASLYTTDNLRKLIDEKFGSAVTIEAQDRVNASIWKPRFLTLQTSLETEQWLTLRQFYYPAWIAKTNSLSLPIQPSPEGLLQIKVPPGQHTIAVQLETLPQERIGIVLSFGAGGLLMAWFALFNRRIQKLLIAKRSGLHFKSSAS</sequence>
<feature type="transmembrane region" description="Helical" evidence="1">
    <location>
        <begin position="321"/>
        <end position="342"/>
    </location>
</feature>
<protein>
    <recommendedName>
        <fullName evidence="4">Membrane protein 6-pyruvoyl-tetrahydropterin synthase-related domain-containing protein</fullName>
    </recommendedName>
</protein>
<keyword evidence="1" id="KW-1133">Transmembrane helix</keyword>
<feature type="transmembrane region" description="Helical" evidence="1">
    <location>
        <begin position="135"/>
        <end position="153"/>
    </location>
</feature>
<feature type="transmembrane region" description="Helical" evidence="1">
    <location>
        <begin position="160"/>
        <end position="178"/>
    </location>
</feature>
<feature type="transmembrane region" description="Helical" evidence="1">
    <location>
        <begin position="198"/>
        <end position="221"/>
    </location>
</feature>
<evidence type="ECO:0008006" key="4">
    <source>
        <dbReference type="Google" id="ProtNLM"/>
    </source>
</evidence>
<feature type="transmembrane region" description="Helical" evidence="1">
    <location>
        <begin position="598"/>
        <end position="617"/>
    </location>
</feature>
<evidence type="ECO:0000313" key="3">
    <source>
        <dbReference type="Proteomes" id="UP000217895"/>
    </source>
</evidence>
<feature type="transmembrane region" description="Helical" evidence="1">
    <location>
        <begin position="288"/>
        <end position="309"/>
    </location>
</feature>
<reference evidence="2 3" key="1">
    <citation type="submission" date="2017-06" db="EMBL/GenBank/DDBJ databases">
        <title>Genome sequencing of cyanobaciteial culture collection at National Institute for Environmental Studies (NIES).</title>
        <authorList>
            <person name="Hirose Y."/>
            <person name="Shimura Y."/>
            <person name="Fujisawa T."/>
            <person name="Nakamura Y."/>
            <person name="Kawachi M."/>
        </authorList>
    </citation>
    <scope>NUCLEOTIDE SEQUENCE [LARGE SCALE GENOMIC DNA]</scope>
    <source>
        <strain evidence="2 3">NIES-2135</strain>
    </source>
</reference>
<name>A0A1Z4JKD7_LEPBY</name>
<feature type="transmembrane region" description="Helical" evidence="1">
    <location>
        <begin position="420"/>
        <end position="440"/>
    </location>
</feature>
<feature type="transmembrane region" description="Helical" evidence="1">
    <location>
        <begin position="354"/>
        <end position="374"/>
    </location>
</feature>
<feature type="transmembrane region" description="Helical" evidence="1">
    <location>
        <begin position="447"/>
        <end position="466"/>
    </location>
</feature>
<keyword evidence="1" id="KW-0472">Membrane</keyword>
<gene>
    <name evidence="2" type="ORF">NIES2135_40730</name>
</gene>
<keyword evidence="3" id="KW-1185">Reference proteome</keyword>
<feature type="transmembrane region" description="Helical" evidence="1">
    <location>
        <begin position="110"/>
        <end position="129"/>
    </location>
</feature>
<feature type="transmembrane region" description="Helical" evidence="1">
    <location>
        <begin position="228"/>
        <end position="248"/>
    </location>
</feature>